<evidence type="ECO:0000313" key="6">
    <source>
        <dbReference type="Proteomes" id="UP000754644"/>
    </source>
</evidence>
<dbReference type="Pfam" id="PF04828">
    <property type="entry name" value="GFA"/>
    <property type="match status" value="1"/>
</dbReference>
<dbReference type="PANTHER" id="PTHR28620">
    <property type="entry name" value="CENTROMERE PROTEIN V"/>
    <property type="match status" value="1"/>
</dbReference>
<gene>
    <name evidence="5" type="ORF">HQ497_14950</name>
</gene>
<comment type="caution">
    <text evidence="5">The sequence shown here is derived from an EMBL/GenBank/DDBJ whole genome shotgun (WGS) entry which is preliminary data.</text>
</comment>
<organism evidence="5 6">
    <name type="scientific">SAR86 cluster bacterium</name>
    <dbReference type="NCBI Taxonomy" id="2030880"/>
    <lineage>
        <taxon>Bacteria</taxon>
        <taxon>Pseudomonadati</taxon>
        <taxon>Pseudomonadota</taxon>
        <taxon>Gammaproteobacteria</taxon>
        <taxon>SAR86 cluster</taxon>
    </lineage>
</organism>
<name>A0A972W0A5_9GAMM</name>
<evidence type="ECO:0000313" key="5">
    <source>
        <dbReference type="EMBL" id="NQV66654.1"/>
    </source>
</evidence>
<reference evidence="5" key="1">
    <citation type="submission" date="2020-05" db="EMBL/GenBank/DDBJ databases">
        <title>Sulfur intermediates as new biogeochemical hubs in an aquatic model microbial ecosystem.</title>
        <authorList>
            <person name="Vigneron A."/>
        </authorList>
    </citation>
    <scope>NUCLEOTIDE SEQUENCE</scope>
    <source>
        <strain evidence="5">Bin.250</strain>
    </source>
</reference>
<sequence>MIHGSCHCGIVTWSFNRLPESATACNCTVCRRYGALWAYDYENQGVKVAGPTKLYIRDESLAFHFCGQCGCVAYWRAIQSDAEGGHRIAVNLRLTEPEPIAHIAIRHFDGFDRFLDLPQDGRCVTDYWF</sequence>
<dbReference type="GO" id="GO:0046872">
    <property type="term" value="F:metal ion binding"/>
    <property type="evidence" value="ECO:0007669"/>
    <property type="project" value="UniProtKB-KW"/>
</dbReference>
<dbReference type="InterPro" id="IPR052355">
    <property type="entry name" value="CENP-V-like"/>
</dbReference>
<evidence type="ECO:0000256" key="3">
    <source>
        <dbReference type="ARBA" id="ARBA00022833"/>
    </source>
</evidence>
<evidence type="ECO:0000256" key="1">
    <source>
        <dbReference type="ARBA" id="ARBA00005495"/>
    </source>
</evidence>
<dbReference type="Gene3D" id="2.170.150.70">
    <property type="match status" value="1"/>
</dbReference>
<dbReference type="EMBL" id="JABMOJ010000556">
    <property type="protein sequence ID" value="NQV66654.1"/>
    <property type="molecule type" value="Genomic_DNA"/>
</dbReference>
<feature type="domain" description="CENP-V/GFA" evidence="4">
    <location>
        <begin position="2"/>
        <end position="109"/>
    </location>
</feature>
<dbReference type="Proteomes" id="UP000754644">
    <property type="component" value="Unassembled WGS sequence"/>
</dbReference>
<protein>
    <submittedName>
        <fullName evidence="5">GFA family protein</fullName>
    </submittedName>
</protein>
<dbReference type="InterPro" id="IPR006913">
    <property type="entry name" value="CENP-V/GFA"/>
</dbReference>
<evidence type="ECO:0000259" key="4">
    <source>
        <dbReference type="PROSITE" id="PS51891"/>
    </source>
</evidence>
<comment type="similarity">
    <text evidence="1">Belongs to the Gfa family.</text>
</comment>
<accession>A0A972W0A5</accession>
<dbReference type="PROSITE" id="PS51891">
    <property type="entry name" value="CENP_V_GFA"/>
    <property type="match status" value="1"/>
</dbReference>
<dbReference type="InterPro" id="IPR011057">
    <property type="entry name" value="Mss4-like_sf"/>
</dbReference>
<dbReference type="SUPFAM" id="SSF51316">
    <property type="entry name" value="Mss4-like"/>
    <property type="match status" value="1"/>
</dbReference>
<dbReference type="PANTHER" id="PTHR28620:SF1">
    <property type="entry name" value="CENP-V_GFA DOMAIN-CONTAINING PROTEIN"/>
    <property type="match status" value="1"/>
</dbReference>
<dbReference type="AlphaFoldDB" id="A0A972W0A5"/>
<keyword evidence="3" id="KW-0862">Zinc</keyword>
<keyword evidence="2" id="KW-0479">Metal-binding</keyword>
<proteinExistence type="inferred from homology"/>
<evidence type="ECO:0000256" key="2">
    <source>
        <dbReference type="ARBA" id="ARBA00022723"/>
    </source>
</evidence>
<dbReference type="GO" id="GO:0016846">
    <property type="term" value="F:carbon-sulfur lyase activity"/>
    <property type="evidence" value="ECO:0007669"/>
    <property type="project" value="InterPro"/>
</dbReference>